<protein>
    <submittedName>
        <fullName evidence="1">Uncharacterized protein</fullName>
    </submittedName>
</protein>
<sequence length="76" mass="8532">MENKCVHTTMGETQEELNSEVVRQLKELASLVNIVLKNTEELKTGLADLKVSCSMIQNSLTTLVLFFILANKNSYN</sequence>
<keyword evidence="2" id="KW-1185">Reference proteome</keyword>
<name>A0A2Z6LUI7_TRISU</name>
<proteinExistence type="predicted"/>
<accession>A0A2Z6LUI7</accession>
<gene>
    <name evidence="1" type="ORF">TSUD_197950</name>
</gene>
<evidence type="ECO:0000313" key="1">
    <source>
        <dbReference type="EMBL" id="GAU11171.1"/>
    </source>
</evidence>
<evidence type="ECO:0000313" key="2">
    <source>
        <dbReference type="Proteomes" id="UP000242715"/>
    </source>
</evidence>
<dbReference type="AlphaFoldDB" id="A0A2Z6LUI7"/>
<dbReference type="Proteomes" id="UP000242715">
    <property type="component" value="Unassembled WGS sequence"/>
</dbReference>
<organism evidence="1 2">
    <name type="scientific">Trifolium subterraneum</name>
    <name type="common">Subterranean clover</name>
    <dbReference type="NCBI Taxonomy" id="3900"/>
    <lineage>
        <taxon>Eukaryota</taxon>
        <taxon>Viridiplantae</taxon>
        <taxon>Streptophyta</taxon>
        <taxon>Embryophyta</taxon>
        <taxon>Tracheophyta</taxon>
        <taxon>Spermatophyta</taxon>
        <taxon>Magnoliopsida</taxon>
        <taxon>eudicotyledons</taxon>
        <taxon>Gunneridae</taxon>
        <taxon>Pentapetalae</taxon>
        <taxon>rosids</taxon>
        <taxon>fabids</taxon>
        <taxon>Fabales</taxon>
        <taxon>Fabaceae</taxon>
        <taxon>Papilionoideae</taxon>
        <taxon>50 kb inversion clade</taxon>
        <taxon>NPAAA clade</taxon>
        <taxon>Hologalegina</taxon>
        <taxon>IRL clade</taxon>
        <taxon>Trifolieae</taxon>
        <taxon>Trifolium</taxon>
    </lineage>
</organism>
<dbReference type="EMBL" id="DF973113">
    <property type="protein sequence ID" value="GAU11171.1"/>
    <property type="molecule type" value="Genomic_DNA"/>
</dbReference>
<reference evidence="2" key="1">
    <citation type="journal article" date="2017" name="Front. Plant Sci.">
        <title>Climate Clever Clovers: New Paradigm to Reduce the Environmental Footprint of Ruminants by Breeding Low Methanogenic Forages Utilizing Haplotype Variation.</title>
        <authorList>
            <person name="Kaur P."/>
            <person name="Appels R."/>
            <person name="Bayer P.E."/>
            <person name="Keeble-Gagnere G."/>
            <person name="Wang J."/>
            <person name="Hirakawa H."/>
            <person name="Shirasawa K."/>
            <person name="Vercoe P."/>
            <person name="Stefanova K."/>
            <person name="Durmic Z."/>
            <person name="Nichols P."/>
            <person name="Revell C."/>
            <person name="Isobe S.N."/>
            <person name="Edwards D."/>
            <person name="Erskine W."/>
        </authorList>
    </citation>
    <scope>NUCLEOTIDE SEQUENCE [LARGE SCALE GENOMIC DNA]</scope>
    <source>
        <strain evidence="2">cv. Daliak</strain>
    </source>
</reference>
<dbReference type="OrthoDB" id="10289605at2759"/>